<name>A0ABD3UX19_SINWO</name>
<sequence>MLVLVLLEGQDAASPLVFDPGFYLNTNPDLLKAGIVTPEAARSHWLNNGIQEGRQGCGSFHSRQYLARYTDLANAFHTNYVAAVQHYLQLGHAEARLGYVEHYETRWTISNGKDIFISASARMGAAIDSLVWNNKEFINAGDHGRELQMACNTDYFVECYNPTEAGGRDDGIEITTKTIIQIVKASGQTLQSQVLPAFWLRPGTQVTQDESGGCHTGSPALNSKETYDFNFQKVVTIGCAGHSNCIEFVSKFTIGGNWPSGFNYIQMEAPTGYLTGEFTKVYNYNSNSHQIEGHNSDQVPIVMTTGDDKYAMGVYAPPGQDTDAYQYYGVSFFPEIQNFPGKTSKWNVVFRKRKPQNTTTFTYKSYICVGNLAIVKDCLGKVIQAHPHV</sequence>
<evidence type="ECO:0000313" key="2">
    <source>
        <dbReference type="Proteomes" id="UP001634394"/>
    </source>
</evidence>
<accession>A0ABD3UX19</accession>
<reference evidence="1 2" key="1">
    <citation type="submission" date="2024-11" db="EMBL/GenBank/DDBJ databases">
        <title>Chromosome-level genome assembly of the freshwater bivalve Anodonta woodiana.</title>
        <authorList>
            <person name="Chen X."/>
        </authorList>
    </citation>
    <scope>NUCLEOTIDE SEQUENCE [LARGE SCALE GENOMIC DNA]</scope>
    <source>
        <strain evidence="1">MN2024</strain>
        <tissue evidence="1">Gills</tissue>
    </source>
</reference>
<dbReference type="AlphaFoldDB" id="A0ABD3UX19"/>
<dbReference type="EMBL" id="JBJQND010000015">
    <property type="protein sequence ID" value="KAL3852768.1"/>
    <property type="molecule type" value="Genomic_DNA"/>
</dbReference>
<evidence type="ECO:0000313" key="1">
    <source>
        <dbReference type="EMBL" id="KAL3852768.1"/>
    </source>
</evidence>
<gene>
    <name evidence="1" type="ORF">ACJMK2_016384</name>
</gene>
<dbReference type="Proteomes" id="UP001634394">
    <property type="component" value="Unassembled WGS sequence"/>
</dbReference>
<keyword evidence="2" id="KW-1185">Reference proteome</keyword>
<protein>
    <submittedName>
        <fullName evidence="1">Uncharacterized protein</fullName>
    </submittedName>
</protein>
<comment type="caution">
    <text evidence="1">The sequence shown here is derived from an EMBL/GenBank/DDBJ whole genome shotgun (WGS) entry which is preliminary data.</text>
</comment>
<organism evidence="1 2">
    <name type="scientific">Sinanodonta woodiana</name>
    <name type="common">Chinese pond mussel</name>
    <name type="synonym">Anodonta woodiana</name>
    <dbReference type="NCBI Taxonomy" id="1069815"/>
    <lineage>
        <taxon>Eukaryota</taxon>
        <taxon>Metazoa</taxon>
        <taxon>Spiralia</taxon>
        <taxon>Lophotrochozoa</taxon>
        <taxon>Mollusca</taxon>
        <taxon>Bivalvia</taxon>
        <taxon>Autobranchia</taxon>
        <taxon>Heteroconchia</taxon>
        <taxon>Palaeoheterodonta</taxon>
        <taxon>Unionida</taxon>
        <taxon>Unionoidea</taxon>
        <taxon>Unionidae</taxon>
        <taxon>Unioninae</taxon>
        <taxon>Sinanodonta</taxon>
    </lineage>
</organism>
<proteinExistence type="predicted"/>